<evidence type="ECO:0000256" key="3">
    <source>
        <dbReference type="ARBA" id="ARBA00022801"/>
    </source>
</evidence>
<dbReference type="SUPFAM" id="SSF50156">
    <property type="entry name" value="PDZ domain-like"/>
    <property type="match status" value="1"/>
</dbReference>
<dbReference type="Pfam" id="PF13365">
    <property type="entry name" value="Trypsin_2"/>
    <property type="match status" value="1"/>
</dbReference>
<dbReference type="GO" id="GO:0006508">
    <property type="term" value="P:proteolysis"/>
    <property type="evidence" value="ECO:0007669"/>
    <property type="project" value="UniProtKB-KW"/>
</dbReference>
<dbReference type="InterPro" id="IPR009003">
    <property type="entry name" value="Peptidase_S1_PA"/>
</dbReference>
<comment type="similarity">
    <text evidence="1">Belongs to the peptidase S1C family.</text>
</comment>
<name>A0A6J7IH71_9ZZZZ</name>
<dbReference type="AlphaFoldDB" id="A0A6J7IH71"/>
<accession>A0A6J7IH71</accession>
<sequence length="398" mass="40773">MTNSRLWPVALFSALLGGAVAVVLTVVIGIGGTETTTVVQPAGAPLSTPRTASDGVVLSARDIYKRDAPGVVFITATITQTTQSSFGMPSTQQGIATGSGFVIDREGRILTNAHVVDGATKVTVKFGDAKAVEAKILGRDRSTDVALLKIDPSGQDLQPLRLGSAKNVEVGDPVVAIGNPFGLDRTLTTGVVSALQREISGLNGFQISDVIQTDAAINPGNSGGPLIDSTGAVIGINSQIETRGGTGGNIGIGFAVPIDTARALLPQLEKGTIETGYMGISGRTIDASLDELKLGVKTGVLVIDAYPGQPAARAGIRGGNVPAQIDGQDVAIGGDVITKVDGRVIKTSADLTNYIASKRRGDKVAVTVIRGKKEKVVTVTLAARPQTAPGNQTQPTTP</sequence>
<protein>
    <submittedName>
        <fullName evidence="5">Unannotated protein</fullName>
    </submittedName>
</protein>
<dbReference type="SMART" id="SM00228">
    <property type="entry name" value="PDZ"/>
    <property type="match status" value="1"/>
</dbReference>
<dbReference type="InterPro" id="IPR043504">
    <property type="entry name" value="Peptidase_S1_PA_chymotrypsin"/>
</dbReference>
<dbReference type="GO" id="GO:0004252">
    <property type="term" value="F:serine-type endopeptidase activity"/>
    <property type="evidence" value="ECO:0007669"/>
    <property type="project" value="InterPro"/>
</dbReference>
<dbReference type="PANTHER" id="PTHR43343:SF3">
    <property type="entry name" value="PROTEASE DO-LIKE 8, CHLOROPLASTIC"/>
    <property type="match status" value="1"/>
</dbReference>
<gene>
    <name evidence="5" type="ORF">UFOPK3674_01122</name>
</gene>
<keyword evidence="3" id="KW-0378">Hydrolase</keyword>
<dbReference type="Gene3D" id="2.40.10.10">
    <property type="entry name" value="Trypsin-like serine proteases"/>
    <property type="match status" value="2"/>
</dbReference>
<keyword evidence="2" id="KW-0645">Protease</keyword>
<reference evidence="5" key="1">
    <citation type="submission" date="2020-05" db="EMBL/GenBank/DDBJ databases">
        <authorList>
            <person name="Chiriac C."/>
            <person name="Salcher M."/>
            <person name="Ghai R."/>
            <person name="Kavagutti S V."/>
        </authorList>
    </citation>
    <scope>NUCLEOTIDE SEQUENCE</scope>
</reference>
<evidence type="ECO:0000313" key="5">
    <source>
        <dbReference type="EMBL" id="CAB4930573.1"/>
    </source>
</evidence>
<dbReference type="InterPro" id="IPR036034">
    <property type="entry name" value="PDZ_sf"/>
</dbReference>
<evidence type="ECO:0000256" key="2">
    <source>
        <dbReference type="ARBA" id="ARBA00022670"/>
    </source>
</evidence>
<evidence type="ECO:0000259" key="4">
    <source>
        <dbReference type="SMART" id="SM00228"/>
    </source>
</evidence>
<dbReference type="PANTHER" id="PTHR43343">
    <property type="entry name" value="PEPTIDASE S12"/>
    <property type="match status" value="1"/>
</dbReference>
<dbReference type="Pfam" id="PF13180">
    <property type="entry name" value="PDZ_2"/>
    <property type="match status" value="1"/>
</dbReference>
<organism evidence="5">
    <name type="scientific">freshwater metagenome</name>
    <dbReference type="NCBI Taxonomy" id="449393"/>
    <lineage>
        <taxon>unclassified sequences</taxon>
        <taxon>metagenomes</taxon>
        <taxon>ecological metagenomes</taxon>
    </lineage>
</organism>
<evidence type="ECO:0000256" key="1">
    <source>
        <dbReference type="ARBA" id="ARBA00010541"/>
    </source>
</evidence>
<dbReference type="SUPFAM" id="SSF50494">
    <property type="entry name" value="Trypsin-like serine proteases"/>
    <property type="match status" value="1"/>
</dbReference>
<dbReference type="InterPro" id="IPR001478">
    <property type="entry name" value="PDZ"/>
</dbReference>
<dbReference type="PRINTS" id="PR00834">
    <property type="entry name" value="PROTEASES2C"/>
</dbReference>
<dbReference type="InterPro" id="IPR001940">
    <property type="entry name" value="Peptidase_S1C"/>
</dbReference>
<dbReference type="Gene3D" id="2.30.42.10">
    <property type="match status" value="1"/>
</dbReference>
<proteinExistence type="inferred from homology"/>
<dbReference type="InterPro" id="IPR051201">
    <property type="entry name" value="Chloro_Bact_Ser_Proteases"/>
</dbReference>
<dbReference type="EMBL" id="CAFBMX010000005">
    <property type="protein sequence ID" value="CAB4930573.1"/>
    <property type="molecule type" value="Genomic_DNA"/>
</dbReference>
<feature type="domain" description="PDZ" evidence="4">
    <location>
        <begin position="276"/>
        <end position="372"/>
    </location>
</feature>